<feature type="compositionally biased region" description="Low complexity" evidence="1">
    <location>
        <begin position="46"/>
        <end position="57"/>
    </location>
</feature>
<evidence type="ECO:0000256" key="1">
    <source>
        <dbReference type="SAM" id="MobiDB-lite"/>
    </source>
</evidence>
<gene>
    <name evidence="2" type="primary">OSJNBa0039O18.7</name>
</gene>
<name>Q7Y190_ORYSJ</name>
<evidence type="ECO:0000313" key="3">
    <source>
        <dbReference type="Proteomes" id="UP000000763"/>
    </source>
</evidence>
<reference evidence="3" key="1">
    <citation type="journal article" date="2005" name="Nature">
        <title>The map-based sequence of the rice genome.</title>
        <authorList>
            <consortium name="International rice genome sequencing project (IRGSP)"/>
            <person name="Matsumoto T."/>
            <person name="Wu J."/>
            <person name="Kanamori H."/>
            <person name="Katayose Y."/>
            <person name="Fujisawa M."/>
            <person name="Namiki N."/>
            <person name="Mizuno H."/>
            <person name="Yamamoto K."/>
            <person name="Antonio B.A."/>
            <person name="Baba T."/>
            <person name="Sakata K."/>
            <person name="Nagamura Y."/>
            <person name="Aoki H."/>
            <person name="Arikawa K."/>
            <person name="Arita K."/>
            <person name="Bito T."/>
            <person name="Chiden Y."/>
            <person name="Fujitsuka N."/>
            <person name="Fukunaka R."/>
            <person name="Hamada M."/>
            <person name="Harada C."/>
            <person name="Hayashi A."/>
            <person name="Hijishita S."/>
            <person name="Honda M."/>
            <person name="Hosokawa S."/>
            <person name="Ichikawa Y."/>
            <person name="Idonuma A."/>
            <person name="Iijima M."/>
            <person name="Ikeda M."/>
            <person name="Ikeno M."/>
            <person name="Ito K."/>
            <person name="Ito S."/>
            <person name="Ito T."/>
            <person name="Ito Y."/>
            <person name="Ito Y."/>
            <person name="Iwabuchi A."/>
            <person name="Kamiya K."/>
            <person name="Karasawa W."/>
            <person name="Kurita K."/>
            <person name="Katagiri S."/>
            <person name="Kikuta A."/>
            <person name="Kobayashi H."/>
            <person name="Kobayashi N."/>
            <person name="Machita K."/>
            <person name="Maehara T."/>
            <person name="Masukawa M."/>
            <person name="Mizubayashi T."/>
            <person name="Mukai Y."/>
            <person name="Nagasaki H."/>
            <person name="Nagata Y."/>
            <person name="Naito S."/>
            <person name="Nakashima M."/>
            <person name="Nakama Y."/>
            <person name="Nakamichi Y."/>
            <person name="Nakamura M."/>
            <person name="Meguro A."/>
            <person name="Negishi M."/>
            <person name="Ohta I."/>
            <person name="Ohta T."/>
            <person name="Okamoto M."/>
            <person name="Ono N."/>
            <person name="Saji S."/>
            <person name="Sakaguchi M."/>
            <person name="Sakai K."/>
            <person name="Shibata M."/>
            <person name="Shimokawa T."/>
            <person name="Song J."/>
            <person name="Takazaki Y."/>
            <person name="Terasawa K."/>
            <person name="Tsugane M."/>
            <person name="Tsuji K."/>
            <person name="Ueda S."/>
            <person name="Waki K."/>
            <person name="Yamagata H."/>
            <person name="Yamamoto M."/>
            <person name="Yamamoto S."/>
            <person name="Yamane H."/>
            <person name="Yoshiki S."/>
            <person name="Yoshihara R."/>
            <person name="Yukawa K."/>
            <person name="Zhong H."/>
            <person name="Yano M."/>
            <person name="Yuan Q."/>
            <person name="Ouyang S."/>
            <person name="Liu J."/>
            <person name="Jones K.M."/>
            <person name="Gansberger K."/>
            <person name="Moffat K."/>
            <person name="Hill J."/>
            <person name="Bera J."/>
            <person name="Fadrosh D."/>
            <person name="Jin S."/>
            <person name="Johri S."/>
            <person name="Kim M."/>
            <person name="Overton L."/>
            <person name="Reardon M."/>
            <person name="Tsitrin T."/>
            <person name="Vuong H."/>
            <person name="Weaver B."/>
            <person name="Ciecko A."/>
            <person name="Tallon L."/>
            <person name="Jackson J."/>
            <person name="Pai G."/>
            <person name="Aken S.V."/>
            <person name="Utterback T."/>
            <person name="Reidmuller S."/>
            <person name="Feldblyum T."/>
            <person name="Hsiao J."/>
            <person name="Zismann V."/>
            <person name="Iobst S."/>
            <person name="de Vazeille A.R."/>
            <person name="Buell C.R."/>
            <person name="Ying K."/>
            <person name="Li Y."/>
            <person name="Lu T."/>
            <person name="Huang Y."/>
            <person name="Zhao Q."/>
            <person name="Feng Q."/>
            <person name="Zhang L."/>
            <person name="Zhu J."/>
            <person name="Weng Q."/>
            <person name="Mu J."/>
            <person name="Lu Y."/>
            <person name="Fan D."/>
            <person name="Liu Y."/>
            <person name="Guan J."/>
            <person name="Zhang Y."/>
            <person name="Yu S."/>
            <person name="Liu X."/>
            <person name="Zhang Y."/>
            <person name="Hong G."/>
            <person name="Han B."/>
            <person name="Choisne N."/>
            <person name="Demange N."/>
            <person name="Orjeda G."/>
            <person name="Samain S."/>
            <person name="Cattolico L."/>
            <person name="Pelletier E."/>
            <person name="Couloux A."/>
            <person name="Segurens B."/>
            <person name="Wincker P."/>
            <person name="D'Hont A."/>
            <person name="Scarpelli C."/>
            <person name="Weissenbach J."/>
            <person name="Salanoubat M."/>
            <person name="Quetier F."/>
            <person name="Yu Y."/>
            <person name="Kim H.R."/>
            <person name="Rambo T."/>
            <person name="Currie J."/>
            <person name="Collura K."/>
            <person name="Luo M."/>
            <person name="Yang T."/>
            <person name="Ammiraju J.S.S."/>
            <person name="Engler F."/>
            <person name="Soderlund C."/>
            <person name="Wing R.A."/>
            <person name="Palmer L.E."/>
            <person name="de la Bastide M."/>
            <person name="Spiegel L."/>
            <person name="Nascimento L."/>
            <person name="Zutavern T."/>
            <person name="O'Shaughnessy A."/>
            <person name="Dike S."/>
            <person name="Dedhia N."/>
            <person name="Preston R."/>
            <person name="Balija V."/>
            <person name="McCombie W.R."/>
            <person name="Chow T."/>
            <person name="Chen H."/>
            <person name="Chung M."/>
            <person name="Chen C."/>
            <person name="Shaw J."/>
            <person name="Wu H."/>
            <person name="Hsiao K."/>
            <person name="Chao Y."/>
            <person name="Chu M."/>
            <person name="Cheng C."/>
            <person name="Hour A."/>
            <person name="Lee P."/>
            <person name="Lin S."/>
            <person name="Lin Y."/>
            <person name="Liou J."/>
            <person name="Liu S."/>
            <person name="Hsing Y."/>
            <person name="Raghuvanshi S."/>
            <person name="Mohanty A."/>
            <person name="Bharti A.K."/>
            <person name="Gaur A."/>
            <person name="Gupta V."/>
            <person name="Kumar D."/>
            <person name="Ravi V."/>
            <person name="Vij S."/>
            <person name="Kapur A."/>
            <person name="Khurana P."/>
            <person name="Khurana P."/>
            <person name="Khurana J.P."/>
            <person name="Tyagi A.K."/>
            <person name="Gaikwad K."/>
            <person name="Singh A."/>
            <person name="Dalal V."/>
            <person name="Srivastava S."/>
            <person name="Dixit A."/>
            <person name="Pal A.K."/>
            <person name="Ghazi I.A."/>
            <person name="Yadav M."/>
            <person name="Pandit A."/>
            <person name="Bhargava A."/>
            <person name="Sureshbabu K."/>
            <person name="Batra K."/>
            <person name="Sharma T.R."/>
            <person name="Mohapatra T."/>
            <person name="Singh N.K."/>
            <person name="Messing J."/>
            <person name="Nelson A.B."/>
            <person name="Fuks G."/>
            <person name="Kavchok S."/>
            <person name="Keizer G."/>
            <person name="Linton E."/>
            <person name="Llaca V."/>
            <person name="Song R."/>
            <person name="Tanyolac B."/>
            <person name="Young S."/>
            <person name="Ho-Il K."/>
            <person name="Hahn J.H."/>
            <person name="Sangsakoo G."/>
            <person name="Vanavichit A."/>
            <person name="de Mattos Luiz.A.T."/>
            <person name="Zimmer P.D."/>
            <person name="Malone G."/>
            <person name="Dellagostin O."/>
            <person name="de Oliveira A.C."/>
            <person name="Bevan M."/>
            <person name="Bancroft I."/>
            <person name="Minx P."/>
            <person name="Cordum H."/>
            <person name="Wilson R."/>
            <person name="Cheng Z."/>
            <person name="Jin W."/>
            <person name="Jiang J."/>
            <person name="Leong S.A."/>
            <person name="Iwama H."/>
            <person name="Gojobori T."/>
            <person name="Itoh T."/>
            <person name="Niimura Y."/>
            <person name="Fujii Y."/>
            <person name="Habara T."/>
            <person name="Sakai H."/>
            <person name="Sato Y."/>
            <person name="Wilson G."/>
            <person name="Kumar K."/>
            <person name="McCouch S."/>
            <person name="Juretic N."/>
            <person name="Hoen D."/>
            <person name="Wright S."/>
            <person name="Bruskiewich R."/>
            <person name="Bureau T."/>
            <person name="Miyao A."/>
            <person name="Hirochika H."/>
            <person name="Nishikawa T."/>
            <person name="Kadowaki K."/>
            <person name="Sugiura M."/>
            <person name="Burr B."/>
            <person name="Sasaki T."/>
        </authorList>
    </citation>
    <scope>NUCLEOTIDE SEQUENCE [LARGE SCALE GENOMIC DNA]</scope>
    <source>
        <strain evidence="3">cv. Nipponbare</strain>
    </source>
</reference>
<reference evidence="3" key="2">
    <citation type="journal article" date="2008" name="Nucleic Acids Res.">
        <title>The rice annotation project database (RAP-DB): 2008 update.</title>
        <authorList>
            <consortium name="The rice annotation project (RAP)"/>
        </authorList>
    </citation>
    <scope>GENOME REANNOTATION</scope>
    <source>
        <strain evidence="3">cv. Nipponbare</strain>
    </source>
</reference>
<accession>Q7Y190</accession>
<sequence>MTMTMTGGRGQDDDVRRVAGRDDGGWPRWDDDGRRRAMTDDNGWRAAGTTTTGTAGTKMDGNGAES</sequence>
<organism evidence="2 3">
    <name type="scientific">Oryza sativa subsp. japonica</name>
    <name type="common">Rice</name>
    <dbReference type="NCBI Taxonomy" id="39947"/>
    <lineage>
        <taxon>Eukaryota</taxon>
        <taxon>Viridiplantae</taxon>
        <taxon>Streptophyta</taxon>
        <taxon>Embryophyta</taxon>
        <taxon>Tracheophyta</taxon>
        <taxon>Spermatophyta</taxon>
        <taxon>Magnoliopsida</taxon>
        <taxon>Liliopsida</taxon>
        <taxon>Poales</taxon>
        <taxon>Poaceae</taxon>
        <taxon>BOP clade</taxon>
        <taxon>Oryzoideae</taxon>
        <taxon>Oryzeae</taxon>
        <taxon>Oryzinae</taxon>
        <taxon>Oryza</taxon>
        <taxon>Oryza sativa</taxon>
    </lineage>
</organism>
<dbReference type="EMBL" id="AC133930">
    <property type="protein sequence ID" value="AAP44648.1"/>
    <property type="molecule type" value="Genomic_DNA"/>
</dbReference>
<protein>
    <submittedName>
        <fullName evidence="2">Uncharacterized protein</fullName>
    </submittedName>
</protein>
<dbReference type="Proteomes" id="UP000000763">
    <property type="component" value="Chromosome 3"/>
</dbReference>
<dbReference type="AlphaFoldDB" id="Q7Y190"/>
<evidence type="ECO:0000313" key="2">
    <source>
        <dbReference type="EMBL" id="AAP44648.1"/>
    </source>
</evidence>
<proteinExistence type="predicted"/>
<feature type="region of interest" description="Disordered" evidence="1">
    <location>
        <begin position="1"/>
        <end position="66"/>
    </location>
</feature>
<feature type="compositionally biased region" description="Basic and acidic residues" evidence="1">
    <location>
        <begin position="10"/>
        <end position="43"/>
    </location>
</feature>